<dbReference type="PANTHER" id="PTHR33393:SF13">
    <property type="entry name" value="PGA BIOSYNTHESIS PROTEIN CAPA"/>
    <property type="match status" value="1"/>
</dbReference>
<gene>
    <name evidence="3" type="ORF">BJ958_004268</name>
</gene>
<comment type="similarity">
    <text evidence="1">Belongs to the CapA family.</text>
</comment>
<dbReference type="Proteomes" id="UP000582231">
    <property type="component" value="Unassembled WGS sequence"/>
</dbReference>
<comment type="caution">
    <text evidence="3">The sequence shown here is derived from an EMBL/GenBank/DDBJ whole genome shotgun (WGS) entry which is preliminary data.</text>
</comment>
<dbReference type="InterPro" id="IPR052169">
    <property type="entry name" value="CW_Biosynth-Accessory"/>
</dbReference>
<dbReference type="AlphaFoldDB" id="A0A852S1L7"/>
<protein>
    <submittedName>
        <fullName evidence="3">Poly-gamma-glutamate synthesis protein (Capsule biosynthesis protein)</fullName>
    </submittedName>
</protein>
<evidence type="ECO:0000259" key="2">
    <source>
        <dbReference type="SMART" id="SM00854"/>
    </source>
</evidence>
<dbReference type="CDD" id="cd07381">
    <property type="entry name" value="MPP_CapA"/>
    <property type="match status" value="1"/>
</dbReference>
<feature type="domain" description="Capsule synthesis protein CapA" evidence="2">
    <location>
        <begin position="53"/>
        <end position="291"/>
    </location>
</feature>
<reference evidence="3 4" key="1">
    <citation type="submission" date="2020-07" db="EMBL/GenBank/DDBJ databases">
        <title>Sequencing the genomes of 1000 actinobacteria strains.</title>
        <authorList>
            <person name="Klenk H.-P."/>
        </authorList>
    </citation>
    <scope>NUCLEOTIDE SEQUENCE [LARGE SCALE GENOMIC DNA]</scope>
    <source>
        <strain evidence="3 4">DSM 19082</strain>
    </source>
</reference>
<dbReference type="InterPro" id="IPR019079">
    <property type="entry name" value="Capsule_synth_CapA"/>
</dbReference>
<evidence type="ECO:0000256" key="1">
    <source>
        <dbReference type="ARBA" id="ARBA00005662"/>
    </source>
</evidence>
<dbReference type="Gene3D" id="3.60.21.10">
    <property type="match status" value="1"/>
</dbReference>
<evidence type="ECO:0000313" key="3">
    <source>
        <dbReference type="EMBL" id="NYD32722.1"/>
    </source>
</evidence>
<dbReference type="InterPro" id="IPR029052">
    <property type="entry name" value="Metallo-depent_PP-like"/>
</dbReference>
<proteinExistence type="inferred from homology"/>
<dbReference type="RefSeq" id="WP_179728863.1">
    <property type="nucleotide sequence ID" value="NZ_BAABEF010000001.1"/>
</dbReference>
<evidence type="ECO:0000313" key="4">
    <source>
        <dbReference type="Proteomes" id="UP000582231"/>
    </source>
</evidence>
<sequence length="372" mass="38606">MKRSTRDRILIAVLAGSAVATGCAVGLHLASAKGPDVATVDAHPTPQQSGSLSIDFLGDTMLGDGAQPLLDRHGYDYPLTKVTGQLDADYTIVNLETAITTATQPAIPGKQYSYASSALGLDALHRAGVDATSLGNNHSMDYGSVGLADTLAALNRSGLAGFGAGSTLADAERPLLITSSSGDVSVISLTEDFGFASTATTDHAGTVAFSARSVQRGVDLARAAGAEFVVAYVHWGDNYAPTNNQQRYWARMLVDAGYDLIIGTGPHSSSRVELVDGVPVAYSIGNFVFGAPGRFDTYGLLGVGLAVRLTVESQGASLRLSCLRTDNDVVRYQPRPCAPAVARRTMTALAPAPSIDPGGSTATIRFTARTPS</sequence>
<dbReference type="SUPFAM" id="SSF56300">
    <property type="entry name" value="Metallo-dependent phosphatases"/>
    <property type="match status" value="1"/>
</dbReference>
<dbReference type="Pfam" id="PF09587">
    <property type="entry name" value="PGA_cap"/>
    <property type="match status" value="1"/>
</dbReference>
<dbReference type="PROSITE" id="PS51257">
    <property type="entry name" value="PROKAR_LIPOPROTEIN"/>
    <property type="match status" value="1"/>
</dbReference>
<accession>A0A852S1L7</accession>
<name>A0A852S1L7_9ACTN</name>
<organism evidence="3 4">
    <name type="scientific">Nocardioides kongjuensis</name>
    <dbReference type="NCBI Taxonomy" id="349522"/>
    <lineage>
        <taxon>Bacteria</taxon>
        <taxon>Bacillati</taxon>
        <taxon>Actinomycetota</taxon>
        <taxon>Actinomycetes</taxon>
        <taxon>Propionibacteriales</taxon>
        <taxon>Nocardioidaceae</taxon>
        <taxon>Nocardioides</taxon>
    </lineage>
</organism>
<dbReference type="SMART" id="SM00854">
    <property type="entry name" value="PGA_cap"/>
    <property type="match status" value="1"/>
</dbReference>
<dbReference type="EMBL" id="JACCBF010000001">
    <property type="protein sequence ID" value="NYD32722.1"/>
    <property type="molecule type" value="Genomic_DNA"/>
</dbReference>
<keyword evidence="4" id="KW-1185">Reference proteome</keyword>
<dbReference type="PANTHER" id="PTHR33393">
    <property type="entry name" value="POLYGLUTAMINE SYNTHESIS ACCESSORY PROTEIN RV0574C-RELATED"/>
    <property type="match status" value="1"/>
</dbReference>